<organism evidence="2 3">
    <name type="scientific">Amygdalobacter indicium</name>
    <dbReference type="NCBI Taxonomy" id="3029272"/>
    <lineage>
        <taxon>Bacteria</taxon>
        <taxon>Bacillati</taxon>
        <taxon>Bacillota</taxon>
        <taxon>Clostridia</taxon>
        <taxon>Eubacteriales</taxon>
        <taxon>Oscillospiraceae</taxon>
        <taxon>Amygdalobacter</taxon>
    </lineage>
</organism>
<dbReference type="Pfam" id="PF00535">
    <property type="entry name" value="Glycos_transf_2"/>
    <property type="match status" value="1"/>
</dbReference>
<dbReference type="RefSeq" id="WP_315567974.1">
    <property type="nucleotide sequence ID" value="NZ_CP118866.1"/>
</dbReference>
<sequence>MEKEGREFKITDIQTELVDNKILTIAVPAYNAAKFLPRSLEPFTELDQAAKESLEVIIVNDGSKDNTAEIAQQYVDKYPEMFKVVNKENGGHGSGVNYGMQHGVGMYYYVLDADDWLNPQALTLTLDKLKAMRKAFLQDSSSPLPDLLLVDYTYENIEEGKNRISLKRQVPVEKFFQFHESKSFTQGTYLTMHSMIYRRQILHDASLVLPEHCFYVDNLLAYIPLPYCRQIYYLPVELYHYEVGRDDQSVNENNFIKRIDQQIRVTKLLTQAYHLYSDLPGKENQKIRQYLMHYLAAMYTVSVVHLIMIDTPEAKEKIRDLWYFLQTFDKKMYAAVRRSLPNVLLNLPLGNKAIGMFYHVVKKIFKFN</sequence>
<evidence type="ECO:0000313" key="3">
    <source>
        <dbReference type="Proteomes" id="UP001220478"/>
    </source>
</evidence>
<evidence type="ECO:0000259" key="1">
    <source>
        <dbReference type="Pfam" id="PF00535"/>
    </source>
</evidence>
<dbReference type="EMBL" id="CP118868">
    <property type="protein sequence ID" value="WEG35500.1"/>
    <property type="molecule type" value="Genomic_DNA"/>
</dbReference>
<dbReference type="Gene3D" id="3.90.550.10">
    <property type="entry name" value="Spore Coat Polysaccharide Biosynthesis Protein SpsA, Chain A"/>
    <property type="match status" value="1"/>
</dbReference>
<dbReference type="PANTHER" id="PTHR22916">
    <property type="entry name" value="GLYCOSYLTRANSFERASE"/>
    <property type="match status" value="1"/>
</dbReference>
<proteinExistence type="predicted"/>
<dbReference type="InterPro" id="IPR029044">
    <property type="entry name" value="Nucleotide-diphossugar_trans"/>
</dbReference>
<keyword evidence="3" id="KW-1185">Reference proteome</keyword>
<feature type="domain" description="Glycosyltransferase 2-like" evidence="1">
    <location>
        <begin position="24"/>
        <end position="136"/>
    </location>
</feature>
<reference evidence="2 3" key="1">
    <citation type="submission" date="2023-02" db="EMBL/GenBank/DDBJ databases">
        <title>Novel Oscillospiraceae bacterial genomes.</title>
        <authorList>
            <person name="Srinivasan S."/>
            <person name="Austin M.N."/>
            <person name="Fiedler T.L."/>
            <person name="Strenk S.M."/>
            <person name="Agnew K.J."/>
            <person name="Nagana Gowda G.A."/>
            <person name="Raftery D."/>
            <person name="Beamer M.A."/>
            <person name="Achilles S.L."/>
            <person name="Wiesenfeld H.C."/>
            <person name="Fredricks D.N."/>
            <person name="Hillier S.L."/>
        </authorList>
    </citation>
    <scope>NUCLEOTIDE SEQUENCE [LARGE SCALE GENOMIC DNA]</scope>
    <source>
        <strain evidence="2 3">CHIC02 1186E3-8</strain>
    </source>
</reference>
<name>A0ABY8C491_9FIRM</name>
<dbReference type="SUPFAM" id="SSF53448">
    <property type="entry name" value="Nucleotide-diphospho-sugar transferases"/>
    <property type="match status" value="1"/>
</dbReference>
<protein>
    <submittedName>
        <fullName evidence="2">Glycosyltransferase family 2 protein</fullName>
    </submittedName>
</protein>
<accession>A0ABY8C491</accession>
<dbReference type="InterPro" id="IPR001173">
    <property type="entry name" value="Glyco_trans_2-like"/>
</dbReference>
<dbReference type="CDD" id="cd00761">
    <property type="entry name" value="Glyco_tranf_GTA_type"/>
    <property type="match status" value="1"/>
</dbReference>
<dbReference type="Proteomes" id="UP001220478">
    <property type="component" value="Chromosome"/>
</dbReference>
<evidence type="ECO:0000313" key="2">
    <source>
        <dbReference type="EMBL" id="WEG35500.1"/>
    </source>
</evidence>
<gene>
    <name evidence="2" type="ORF">PYS61_06130</name>
</gene>